<dbReference type="InParanoid" id="A0A1X7TSX8"/>
<reference evidence="1" key="1">
    <citation type="submission" date="2017-05" db="UniProtKB">
        <authorList>
            <consortium name="EnsemblMetazoa"/>
        </authorList>
    </citation>
    <scope>IDENTIFICATION</scope>
</reference>
<sequence>MTVNLKRVFNVSPNNVGLSDDIDDRVLIPELDGSFQGLPQCPTFIVEGMDGFDNITSLQTLSSSTPKRAVAILTFWSVLASVSERVPTLWVKFLRAHMTWDGKSKTSFATTQQLYVKVQESTANATYILRETYNGQMAPVVECLITHRGCTRLSFWKVPHRAIYAITKHETKLDSDDDDKLVIEKPQKKGVVSMEDKIDGMCRVSINGTPVLRHLTNAVQLANVIGDITKLCCLED</sequence>
<proteinExistence type="predicted"/>
<accession>A0A1X7TSX8</accession>
<dbReference type="AlphaFoldDB" id="A0A1X7TSX8"/>
<dbReference type="EnsemblMetazoa" id="Aqu2.1.18331_001">
    <property type="protein sequence ID" value="Aqu2.1.18331_001"/>
    <property type="gene ID" value="Aqu2.1.18331"/>
</dbReference>
<name>A0A1X7TSX8_AMPQE</name>
<protein>
    <submittedName>
        <fullName evidence="1">Uncharacterized protein</fullName>
    </submittedName>
</protein>
<evidence type="ECO:0000313" key="1">
    <source>
        <dbReference type="EnsemblMetazoa" id="Aqu2.1.18331_001"/>
    </source>
</evidence>
<organism evidence="1">
    <name type="scientific">Amphimedon queenslandica</name>
    <name type="common">Sponge</name>
    <dbReference type="NCBI Taxonomy" id="400682"/>
    <lineage>
        <taxon>Eukaryota</taxon>
        <taxon>Metazoa</taxon>
        <taxon>Porifera</taxon>
        <taxon>Demospongiae</taxon>
        <taxon>Heteroscleromorpha</taxon>
        <taxon>Haplosclerida</taxon>
        <taxon>Niphatidae</taxon>
        <taxon>Amphimedon</taxon>
    </lineage>
</organism>